<dbReference type="KEGG" id="salj:SMD11_1656"/>
<evidence type="ECO:0000313" key="3">
    <source>
        <dbReference type="Proteomes" id="UP000195755"/>
    </source>
</evidence>
<dbReference type="InterPro" id="IPR001509">
    <property type="entry name" value="Epimerase_deHydtase"/>
</dbReference>
<evidence type="ECO:0000259" key="1">
    <source>
        <dbReference type="Pfam" id="PF01370"/>
    </source>
</evidence>
<dbReference type="SUPFAM" id="SSF51735">
    <property type="entry name" value="NAD(P)-binding Rossmann-fold domains"/>
    <property type="match status" value="1"/>
</dbReference>
<dbReference type="Pfam" id="PF01370">
    <property type="entry name" value="Epimerase"/>
    <property type="match status" value="1"/>
</dbReference>
<proteinExistence type="predicted"/>
<dbReference type="EMBL" id="CP021744">
    <property type="protein sequence ID" value="ARZ67317.1"/>
    <property type="molecule type" value="Genomic_DNA"/>
</dbReference>
<feature type="domain" description="NAD-dependent epimerase/dehydratase" evidence="1">
    <location>
        <begin position="3"/>
        <end position="71"/>
    </location>
</feature>
<dbReference type="AlphaFoldDB" id="A0A1Z2KZ35"/>
<dbReference type="OrthoDB" id="7941246at2"/>
<dbReference type="Proteomes" id="UP000195755">
    <property type="component" value="Chromosome"/>
</dbReference>
<dbReference type="InterPro" id="IPR036291">
    <property type="entry name" value="NAD(P)-bd_dom_sf"/>
</dbReference>
<reference evidence="2 3" key="1">
    <citation type="submission" date="2017-06" db="EMBL/GenBank/DDBJ databases">
        <title>Streptomyces albireticuli Genome sequencing and assembly.</title>
        <authorList>
            <person name="Wang Y."/>
            <person name="Du B."/>
            <person name="Ding Y."/>
            <person name="Liu H."/>
            <person name="Hou Q."/>
            <person name="Liu K."/>
            <person name="Yao L."/>
            <person name="Wang C."/>
        </authorList>
    </citation>
    <scope>NUCLEOTIDE SEQUENCE [LARGE SCALE GENOMIC DNA]</scope>
    <source>
        <strain evidence="2 3">MDJK11</strain>
    </source>
</reference>
<evidence type="ECO:0000313" key="2">
    <source>
        <dbReference type="EMBL" id="ARZ67317.1"/>
    </source>
</evidence>
<dbReference type="Gene3D" id="3.40.50.720">
    <property type="entry name" value="NAD(P)-binding Rossmann-like Domain"/>
    <property type="match status" value="1"/>
</dbReference>
<gene>
    <name evidence="2" type="ORF">SMD11_1656</name>
</gene>
<sequence length="353" mass="37924">MKILVIGGSQFVGRAFVTEALARGHEVTTFNRGVSAADLPGVEAVHGDREVTADLERLVAGGRHWDAVVDTCGYVPRVVGEGARVLSGHADAYLYVSSLAALRGWGADPSVDDDSPAHDCPPDAGPDDGDYGVLKAGCERAVTRHFEGRTLLFRAGVITGPYDNVGQLDAWLWRLRAAEGGRRRVLAPGNPDLAMRVIDARDIAAFGLHCLDARRTGPYIVAAPEDHTTYGAWLAACAEATGTDPELEWVDDDFLLGHGVTPWTDLPMWIPDAPEHTCMWATPATRAEAAGLVCRPPAETVRDTWAVLRERPAPELPLANTHGHLSGLAAGRERELLAAWDARRGPDTAARRT</sequence>
<name>A0A1Z2KZ35_9ACTN</name>
<organism evidence="2 3">
    <name type="scientific">Streptomyces albireticuli</name>
    <dbReference type="NCBI Taxonomy" id="1940"/>
    <lineage>
        <taxon>Bacteria</taxon>
        <taxon>Bacillati</taxon>
        <taxon>Actinomycetota</taxon>
        <taxon>Actinomycetes</taxon>
        <taxon>Kitasatosporales</taxon>
        <taxon>Streptomycetaceae</taxon>
        <taxon>Streptomyces</taxon>
    </lineage>
</organism>
<protein>
    <submittedName>
        <fullName evidence="2">Putative reductase</fullName>
    </submittedName>
</protein>
<accession>A0A1Z2KZ35</accession>
<dbReference type="RefSeq" id="WP_087925792.1">
    <property type="nucleotide sequence ID" value="NZ_CP021744.1"/>
</dbReference>